<dbReference type="AlphaFoldDB" id="A0A849H520"/>
<keyword evidence="2" id="KW-1185">Reference proteome</keyword>
<dbReference type="Proteomes" id="UP000588586">
    <property type="component" value="Unassembled WGS sequence"/>
</dbReference>
<evidence type="ECO:0000313" key="1">
    <source>
        <dbReference type="EMBL" id="NNM44870.1"/>
    </source>
</evidence>
<comment type="caution">
    <text evidence="1">The sequence shown here is derived from an EMBL/GenBank/DDBJ whole genome shotgun (WGS) entry which is preliminary data.</text>
</comment>
<dbReference type="EMBL" id="JABEPQ010000001">
    <property type="protein sequence ID" value="NNM44870.1"/>
    <property type="molecule type" value="Genomic_DNA"/>
</dbReference>
<accession>A0A849H520</accession>
<gene>
    <name evidence="1" type="ORF">HJG52_02485</name>
</gene>
<reference evidence="1 2" key="1">
    <citation type="submission" date="2020-04" db="EMBL/GenBank/DDBJ databases">
        <title>Knoellia sp. isolate from air conditioner.</title>
        <authorList>
            <person name="Chea S."/>
            <person name="Kim D.-U."/>
        </authorList>
    </citation>
    <scope>NUCLEOTIDE SEQUENCE [LARGE SCALE GENOMIC DNA]</scope>
    <source>
        <strain evidence="1 2">DB2414S</strain>
    </source>
</reference>
<proteinExistence type="predicted"/>
<evidence type="ECO:0008006" key="3">
    <source>
        <dbReference type="Google" id="ProtNLM"/>
    </source>
</evidence>
<sequence>MSDSPRASTPYYCPFCAEEDLWPVEEPRSAWECRACARVFTVQLARVDTASIPGRVAEEALLEKGSQS</sequence>
<evidence type="ECO:0000313" key="2">
    <source>
        <dbReference type="Proteomes" id="UP000588586"/>
    </source>
</evidence>
<name>A0A849H520_9MICO</name>
<protein>
    <recommendedName>
        <fullName evidence="3">Insertion element protein</fullName>
    </recommendedName>
</protein>
<dbReference type="RefSeq" id="WP_171241547.1">
    <property type="nucleotide sequence ID" value="NZ_JABEPQ010000001.1"/>
</dbReference>
<organism evidence="1 2">
    <name type="scientific">Knoellia koreensis</name>
    <dbReference type="NCBI Taxonomy" id="2730921"/>
    <lineage>
        <taxon>Bacteria</taxon>
        <taxon>Bacillati</taxon>
        <taxon>Actinomycetota</taxon>
        <taxon>Actinomycetes</taxon>
        <taxon>Micrococcales</taxon>
        <taxon>Intrasporangiaceae</taxon>
        <taxon>Knoellia</taxon>
    </lineage>
</organism>